<comment type="caution">
    <text evidence="1">The sequence shown here is derived from an EMBL/GenBank/DDBJ whole genome shotgun (WGS) entry which is preliminary data.</text>
</comment>
<evidence type="ECO:0000313" key="2">
    <source>
        <dbReference type="Proteomes" id="UP000681075"/>
    </source>
</evidence>
<accession>A0A8S8XH70</accession>
<dbReference type="AlphaFoldDB" id="A0A8S8XH70"/>
<proteinExistence type="predicted"/>
<dbReference type="RefSeq" id="WP_420243727.1">
    <property type="nucleotide sequence ID" value="NZ_BOPV01000001.1"/>
</dbReference>
<protein>
    <submittedName>
        <fullName evidence="1">Uncharacterized protein</fullName>
    </submittedName>
</protein>
<sequence length="62" mass="6428">MSKAGRIGAILILTLGLLDLTAILFASHRSCAEPVRPDRAAVSVPVLVGPIEALDPPSQPVL</sequence>
<keyword evidence="2" id="KW-1185">Reference proteome</keyword>
<name>A0A8S8XH70_9PROT</name>
<organism evidence="1 2">
    <name type="scientific">Roseiterribacter gracilis</name>
    <dbReference type="NCBI Taxonomy" id="2812848"/>
    <lineage>
        <taxon>Bacteria</taxon>
        <taxon>Pseudomonadati</taxon>
        <taxon>Pseudomonadota</taxon>
        <taxon>Alphaproteobacteria</taxon>
        <taxon>Rhodospirillales</taxon>
        <taxon>Roseiterribacteraceae</taxon>
        <taxon>Roseiterribacter</taxon>
    </lineage>
</organism>
<dbReference type="Proteomes" id="UP000681075">
    <property type="component" value="Unassembled WGS sequence"/>
</dbReference>
<reference evidence="1" key="1">
    <citation type="submission" date="2021-02" db="EMBL/GenBank/DDBJ databases">
        <title>Genome sequence of Rhodospirillales sp. strain TMPK1 isolated from soil.</title>
        <authorList>
            <person name="Nakai R."/>
            <person name="Kusada H."/>
            <person name="Tamaki H."/>
        </authorList>
    </citation>
    <scope>NUCLEOTIDE SEQUENCE</scope>
    <source>
        <strain evidence="1">TMPK1</strain>
    </source>
</reference>
<gene>
    <name evidence="1" type="ORF">TMPK1_28330</name>
</gene>
<dbReference type="EMBL" id="BOPV01000001">
    <property type="protein sequence ID" value="GIL40596.1"/>
    <property type="molecule type" value="Genomic_DNA"/>
</dbReference>
<evidence type="ECO:0000313" key="1">
    <source>
        <dbReference type="EMBL" id="GIL40596.1"/>
    </source>
</evidence>